<name>A0AAW2VRM9_SESRA</name>
<dbReference type="EMBL" id="JACGWJ010000003">
    <property type="protein sequence ID" value="KAL0430710.1"/>
    <property type="molecule type" value="Genomic_DNA"/>
</dbReference>
<organism evidence="2">
    <name type="scientific">Sesamum radiatum</name>
    <name type="common">Black benniseed</name>
    <dbReference type="NCBI Taxonomy" id="300843"/>
    <lineage>
        <taxon>Eukaryota</taxon>
        <taxon>Viridiplantae</taxon>
        <taxon>Streptophyta</taxon>
        <taxon>Embryophyta</taxon>
        <taxon>Tracheophyta</taxon>
        <taxon>Spermatophyta</taxon>
        <taxon>Magnoliopsida</taxon>
        <taxon>eudicotyledons</taxon>
        <taxon>Gunneridae</taxon>
        <taxon>Pentapetalae</taxon>
        <taxon>asterids</taxon>
        <taxon>lamiids</taxon>
        <taxon>Lamiales</taxon>
        <taxon>Pedaliaceae</taxon>
        <taxon>Sesamum</taxon>
    </lineage>
</organism>
<comment type="caution">
    <text evidence="2">The sequence shown here is derived from an EMBL/GenBank/DDBJ whole genome shotgun (WGS) entry which is preliminary data.</text>
</comment>
<gene>
    <name evidence="2" type="ORF">Sradi_0697000</name>
</gene>
<dbReference type="AlphaFoldDB" id="A0AAW2VRM9"/>
<accession>A0AAW2VRM9</accession>
<evidence type="ECO:0000256" key="1">
    <source>
        <dbReference type="SAM" id="MobiDB-lite"/>
    </source>
</evidence>
<feature type="compositionally biased region" description="Basic and acidic residues" evidence="1">
    <location>
        <begin position="1"/>
        <end position="14"/>
    </location>
</feature>
<reference evidence="2" key="2">
    <citation type="journal article" date="2024" name="Plant">
        <title>Genomic evolution and insights into agronomic trait innovations of Sesamum species.</title>
        <authorList>
            <person name="Miao H."/>
            <person name="Wang L."/>
            <person name="Qu L."/>
            <person name="Liu H."/>
            <person name="Sun Y."/>
            <person name="Le M."/>
            <person name="Wang Q."/>
            <person name="Wei S."/>
            <person name="Zheng Y."/>
            <person name="Lin W."/>
            <person name="Duan Y."/>
            <person name="Cao H."/>
            <person name="Xiong S."/>
            <person name="Wang X."/>
            <person name="Wei L."/>
            <person name="Li C."/>
            <person name="Ma Q."/>
            <person name="Ju M."/>
            <person name="Zhao R."/>
            <person name="Li G."/>
            <person name="Mu C."/>
            <person name="Tian Q."/>
            <person name="Mei H."/>
            <person name="Zhang T."/>
            <person name="Gao T."/>
            <person name="Zhang H."/>
        </authorList>
    </citation>
    <scope>NUCLEOTIDE SEQUENCE</scope>
    <source>
        <strain evidence="2">G02</strain>
    </source>
</reference>
<protein>
    <submittedName>
        <fullName evidence="2">Uncharacterized protein</fullName>
    </submittedName>
</protein>
<reference evidence="2" key="1">
    <citation type="submission" date="2020-06" db="EMBL/GenBank/DDBJ databases">
        <authorList>
            <person name="Li T."/>
            <person name="Hu X."/>
            <person name="Zhang T."/>
            <person name="Song X."/>
            <person name="Zhang H."/>
            <person name="Dai N."/>
            <person name="Sheng W."/>
            <person name="Hou X."/>
            <person name="Wei L."/>
        </authorList>
    </citation>
    <scope>NUCLEOTIDE SEQUENCE</scope>
    <source>
        <strain evidence="2">G02</strain>
        <tissue evidence="2">Leaf</tissue>
    </source>
</reference>
<evidence type="ECO:0000313" key="2">
    <source>
        <dbReference type="EMBL" id="KAL0430710.1"/>
    </source>
</evidence>
<proteinExistence type="predicted"/>
<sequence length="62" mass="6918">MEESRTEPPKKEVKSLAPGRPKNTDPAHKGMICMIARGLVRGNPHKARKAHIRKFSELASEV</sequence>
<feature type="region of interest" description="Disordered" evidence="1">
    <location>
        <begin position="1"/>
        <end position="28"/>
    </location>
</feature>